<reference evidence="2" key="1">
    <citation type="submission" date="2020-06" db="EMBL/GenBank/DDBJ databases">
        <title>Draft genome sequences of strains closely related to Aspergillus parafelis and Aspergillus hiratsukae.</title>
        <authorList>
            <person name="Dos Santos R.A.C."/>
            <person name="Rivero-Menendez O."/>
            <person name="Steenwyk J.L."/>
            <person name="Mead M.E."/>
            <person name="Goldman G.H."/>
            <person name="Alastruey-Izquierdo A."/>
            <person name="Rokas A."/>
        </authorList>
    </citation>
    <scope>NUCLEOTIDE SEQUENCE</scope>
    <source>
        <strain evidence="2">CNM-CM7691</strain>
    </source>
</reference>
<evidence type="ECO:0000313" key="2">
    <source>
        <dbReference type="EMBL" id="KAF7183268.1"/>
    </source>
</evidence>
<keyword evidence="1" id="KW-0472">Membrane</keyword>
<name>A0A8H6V8V1_9EURO</name>
<dbReference type="AlphaFoldDB" id="A0A8H6V8V1"/>
<dbReference type="Proteomes" id="UP000641853">
    <property type="component" value="Unassembled WGS sequence"/>
</dbReference>
<accession>A0A8H6V8V1</accession>
<keyword evidence="1" id="KW-1133">Transmembrane helix</keyword>
<feature type="transmembrane region" description="Helical" evidence="1">
    <location>
        <begin position="20"/>
        <end position="38"/>
    </location>
</feature>
<gene>
    <name evidence="2" type="ORF">CNMCM7691_003181</name>
</gene>
<keyword evidence="3" id="KW-1185">Reference proteome</keyword>
<protein>
    <recommendedName>
        <fullName evidence="4">HRQ family protein</fullName>
    </recommendedName>
</protein>
<dbReference type="InterPro" id="IPR021848">
    <property type="entry name" value="HODM_asu-like"/>
</dbReference>
<evidence type="ECO:0008006" key="4">
    <source>
        <dbReference type="Google" id="ProtNLM"/>
    </source>
</evidence>
<organism evidence="2 3">
    <name type="scientific">Aspergillus felis</name>
    <dbReference type="NCBI Taxonomy" id="1287682"/>
    <lineage>
        <taxon>Eukaryota</taxon>
        <taxon>Fungi</taxon>
        <taxon>Dikarya</taxon>
        <taxon>Ascomycota</taxon>
        <taxon>Pezizomycotina</taxon>
        <taxon>Eurotiomycetes</taxon>
        <taxon>Eurotiomycetidae</taxon>
        <taxon>Eurotiales</taxon>
        <taxon>Aspergillaceae</taxon>
        <taxon>Aspergillus</taxon>
        <taxon>Aspergillus subgen. Fumigati</taxon>
    </lineage>
</organism>
<sequence length="389" mass="44252">MWSANSTHLLQIWEDFVKSSVLGILLLVLGLAVLQSLIKNVLNHFISDSPPIAAEGRWPSDEFQHSSPGCNCCSYPPIEALPDFDWKTAEPLIFRPFKPKYNMTMGLSNLDPSSLIPMDKTYEERMNLRKFLLDKYPDIVVGINNETDPDIRSAIEELYAFVLKDYLPTRYPTMFRLLPAKDNAKEPIIQNKVTGDTFPATLDTESRSAIRGLEILGQIVDEDFMILLPRAYPKSWAVDGKQCCQLGNPNDYVLEAYTTYFPSGFDPREKLGLPLSQIHSPVPGYKERLQRSMDRFFDKLPVGKFMMRVNWTITTDLELFASHNEAQFSQRKGTIKPEELDINLAIKNEGLGEELASAIEGLEHGNTPMMYEYKGGPVWARAVKEYLRN</sequence>
<dbReference type="EMBL" id="JACBAG010001734">
    <property type="protein sequence ID" value="KAF7183268.1"/>
    <property type="molecule type" value="Genomic_DNA"/>
</dbReference>
<dbReference type="Pfam" id="PF11927">
    <property type="entry name" value="HODM_asu-like"/>
    <property type="match status" value="1"/>
</dbReference>
<proteinExistence type="predicted"/>
<evidence type="ECO:0000256" key="1">
    <source>
        <dbReference type="SAM" id="Phobius"/>
    </source>
</evidence>
<comment type="caution">
    <text evidence="2">The sequence shown here is derived from an EMBL/GenBank/DDBJ whole genome shotgun (WGS) entry which is preliminary data.</text>
</comment>
<evidence type="ECO:0000313" key="3">
    <source>
        <dbReference type="Proteomes" id="UP000641853"/>
    </source>
</evidence>
<keyword evidence="1" id="KW-0812">Transmembrane</keyword>